<dbReference type="InterPro" id="IPR000782">
    <property type="entry name" value="FAS1_domain"/>
</dbReference>
<proteinExistence type="predicted"/>
<gene>
    <name evidence="2" type="ORF">NC99_27830</name>
</gene>
<dbReference type="Pfam" id="PF02469">
    <property type="entry name" value="Fasciclin"/>
    <property type="match status" value="1"/>
</dbReference>
<evidence type="ECO:0000313" key="3">
    <source>
        <dbReference type="Proteomes" id="UP000036958"/>
    </source>
</evidence>
<dbReference type="PROSITE" id="PS51257">
    <property type="entry name" value="PROKAR_LIPOPROTEIN"/>
    <property type="match status" value="1"/>
</dbReference>
<dbReference type="RefSeq" id="WP_053184308.1">
    <property type="nucleotide sequence ID" value="NZ_LGIA01000163.1"/>
</dbReference>
<protein>
    <recommendedName>
        <fullName evidence="1">FAS1 domain-containing protein</fullName>
    </recommendedName>
</protein>
<dbReference type="PANTHER" id="PTHR10900">
    <property type="entry name" value="PERIOSTIN-RELATED"/>
    <property type="match status" value="1"/>
</dbReference>
<comment type="caution">
    <text evidence="2">The sequence shown here is derived from an EMBL/GenBank/DDBJ whole genome shotgun (WGS) entry which is preliminary data.</text>
</comment>
<dbReference type="PANTHER" id="PTHR10900:SF77">
    <property type="entry name" value="FI19380P1"/>
    <property type="match status" value="1"/>
</dbReference>
<dbReference type="Proteomes" id="UP000036958">
    <property type="component" value="Unassembled WGS sequence"/>
</dbReference>
<dbReference type="InterPro" id="IPR033401">
    <property type="entry name" value="DUF5108"/>
</dbReference>
<reference evidence="3" key="1">
    <citation type="submission" date="2015-07" db="EMBL/GenBank/DDBJ databases">
        <title>Genome sequencing of Sunxiuqinia dokdonensis strain SK.</title>
        <authorList>
            <person name="Ahn S."/>
            <person name="Kim B.-C."/>
        </authorList>
    </citation>
    <scope>NUCLEOTIDE SEQUENCE [LARGE SCALE GENOMIC DNA]</scope>
    <source>
        <strain evidence="3">SK</strain>
    </source>
</reference>
<evidence type="ECO:0000259" key="1">
    <source>
        <dbReference type="PROSITE" id="PS50213"/>
    </source>
</evidence>
<evidence type="ECO:0000313" key="2">
    <source>
        <dbReference type="EMBL" id="KOH44404.1"/>
    </source>
</evidence>
<feature type="domain" description="FAS1" evidence="1">
    <location>
        <begin position="180"/>
        <end position="351"/>
    </location>
</feature>
<dbReference type="PROSITE" id="PS50213">
    <property type="entry name" value="FAS1"/>
    <property type="match status" value="2"/>
</dbReference>
<dbReference type="InterPro" id="IPR050904">
    <property type="entry name" value="Adhesion/Biosynth-related"/>
</dbReference>
<dbReference type="InterPro" id="IPR036378">
    <property type="entry name" value="FAS1_dom_sf"/>
</dbReference>
<dbReference type="SMART" id="SM00554">
    <property type="entry name" value="FAS1"/>
    <property type="match status" value="2"/>
</dbReference>
<sequence length="561" mass="62601">MKKYLLISMVFLLVFSCEDPYENENFVVYDLYPAATYLETREDEFSQWIEILKYADLYNAVNQASKTFTLFVPDNDAVDAFLSEKGVDNIADLGVSYAKALVQYHIIEGEVPQKEFLIGGKLTKATISGDYLSVSFDDNENTEGGLNSVYVNEEALVNEFANEVTNGFVYALDDVLTPLVETVYDRINENSQYSIFKEAVEATGWDEILSTVYDTVQNEFGGTTVVKRNYTAFVVSNATFGADGIASLSDLASKVGASSDYESPENMLNQYVAYHLLSSTRYIEDLYSFSDGDSTAIWSTRASKQVISTHNFWGTNYVNYDEATSSGIELVPGKTDMPARNGILHEVDHYMPVFAPNPMTIIWDVCDFDDVASFVNAYGAENELGDIYQIPQSGEHWIQFTTDAIKSYSWKENSTAGWYPPLGYLVTKTNDGGKTNTYKAYKNDMLVVNLGYLGHVTMQTPVLLQGRYKVELFYASAGSLAPFVSGGSLCKVSLDATENEVYVYDGAKASVGIYGMTLFNEIEFDETDAHQFKVVLLDARATTHSAYRLQLDYLKFTPIND</sequence>
<dbReference type="Gene3D" id="2.30.180.10">
    <property type="entry name" value="FAS1 domain"/>
    <property type="match status" value="2"/>
</dbReference>
<dbReference type="SUPFAM" id="SSF82153">
    <property type="entry name" value="FAS1 domain"/>
    <property type="match status" value="2"/>
</dbReference>
<accession>A0A0L8V7H9</accession>
<keyword evidence="3" id="KW-1185">Reference proteome</keyword>
<dbReference type="STRING" id="1409788.NC99_27830"/>
<name>A0A0L8V7H9_9BACT</name>
<dbReference type="Pfam" id="PF17133">
    <property type="entry name" value="DUF5108"/>
    <property type="match status" value="1"/>
</dbReference>
<feature type="domain" description="FAS1" evidence="1">
    <location>
        <begin position="32"/>
        <end position="176"/>
    </location>
</feature>
<dbReference type="EMBL" id="LGIA01000163">
    <property type="protein sequence ID" value="KOH44404.1"/>
    <property type="molecule type" value="Genomic_DNA"/>
</dbReference>
<organism evidence="2 3">
    <name type="scientific">Sunxiuqinia dokdonensis</name>
    <dbReference type="NCBI Taxonomy" id="1409788"/>
    <lineage>
        <taxon>Bacteria</taxon>
        <taxon>Pseudomonadati</taxon>
        <taxon>Bacteroidota</taxon>
        <taxon>Bacteroidia</taxon>
        <taxon>Marinilabiliales</taxon>
        <taxon>Prolixibacteraceae</taxon>
        <taxon>Sunxiuqinia</taxon>
    </lineage>
</organism>
<dbReference type="OrthoDB" id="1119934at2"/>
<dbReference type="AlphaFoldDB" id="A0A0L8V7H9"/>